<accession>A0ABW3VV45</accession>
<comment type="caution">
    <text evidence="3">The sequence shown here is derived from an EMBL/GenBank/DDBJ whole genome shotgun (WGS) entry which is preliminary data.</text>
</comment>
<sequence>MSTHDPEDYEGYSVDDEDQLQPEDTLADPELDDELDRGYSPPEKYSAAQGYGNTPWEQAHPRPLEDRLAEEVPDQSTGADPDDPDAADDDGLPHDADERTDEVGDARSGRLVEPDAGAGEDVEPDLVAQDVGIDGAAASAEEAAMHVVPDEEEPEDQDMEG</sequence>
<reference evidence="4" key="1">
    <citation type="journal article" date="2019" name="Int. J. Syst. Evol. Microbiol.">
        <title>The Global Catalogue of Microorganisms (GCM) 10K type strain sequencing project: providing services to taxonomists for standard genome sequencing and annotation.</title>
        <authorList>
            <consortium name="The Broad Institute Genomics Platform"/>
            <consortium name="The Broad Institute Genome Sequencing Center for Infectious Disease"/>
            <person name="Wu L."/>
            <person name="Ma J."/>
        </authorList>
    </citation>
    <scope>NUCLEOTIDE SEQUENCE [LARGE SCALE GENOMIC DNA]</scope>
    <source>
        <strain evidence="4">CCUG 52478</strain>
    </source>
</reference>
<dbReference type="EMBL" id="JBHTLX010000004">
    <property type="protein sequence ID" value="MFD1246579.1"/>
    <property type="molecule type" value="Genomic_DNA"/>
</dbReference>
<keyword evidence="4" id="KW-1185">Reference proteome</keyword>
<feature type="compositionally biased region" description="Basic and acidic residues" evidence="1">
    <location>
        <begin position="59"/>
        <end position="70"/>
    </location>
</feature>
<proteinExistence type="predicted"/>
<feature type="compositionally biased region" description="Acidic residues" evidence="1">
    <location>
        <begin position="150"/>
        <end position="161"/>
    </location>
</feature>
<feature type="compositionally biased region" description="Acidic residues" evidence="1">
    <location>
        <begin position="7"/>
        <end position="35"/>
    </location>
</feature>
<name>A0ABW3VV45_9ACTN</name>
<feature type="domain" description="DUF5709" evidence="2">
    <location>
        <begin position="102"/>
        <end position="150"/>
    </location>
</feature>
<dbReference type="Pfam" id="PF18970">
    <property type="entry name" value="DUF5709"/>
    <property type="match status" value="1"/>
</dbReference>
<feature type="compositionally biased region" description="Basic and acidic residues" evidence="1">
    <location>
        <begin position="91"/>
        <end position="113"/>
    </location>
</feature>
<protein>
    <submittedName>
        <fullName evidence="3">DUF5709 domain-containing protein</fullName>
    </submittedName>
</protein>
<evidence type="ECO:0000256" key="1">
    <source>
        <dbReference type="SAM" id="MobiDB-lite"/>
    </source>
</evidence>
<dbReference type="InterPro" id="IPR043763">
    <property type="entry name" value="DUF5709"/>
</dbReference>
<dbReference type="Proteomes" id="UP001597229">
    <property type="component" value="Unassembled WGS sequence"/>
</dbReference>
<feature type="compositionally biased region" description="Acidic residues" evidence="1">
    <location>
        <begin position="80"/>
        <end position="90"/>
    </location>
</feature>
<evidence type="ECO:0000313" key="3">
    <source>
        <dbReference type="EMBL" id="MFD1246579.1"/>
    </source>
</evidence>
<evidence type="ECO:0000259" key="2">
    <source>
        <dbReference type="Pfam" id="PF18970"/>
    </source>
</evidence>
<dbReference type="RefSeq" id="WP_367920033.1">
    <property type="nucleotide sequence ID" value="NZ_BAABAC010000025.1"/>
</dbReference>
<organism evidence="3 4">
    <name type="scientific">Nocardioides ginsengisoli</name>
    <dbReference type="NCBI Taxonomy" id="363868"/>
    <lineage>
        <taxon>Bacteria</taxon>
        <taxon>Bacillati</taxon>
        <taxon>Actinomycetota</taxon>
        <taxon>Actinomycetes</taxon>
        <taxon>Propionibacteriales</taxon>
        <taxon>Nocardioidaceae</taxon>
        <taxon>Nocardioides</taxon>
    </lineage>
</organism>
<gene>
    <name evidence="3" type="ORF">ACFQ3F_02140</name>
</gene>
<feature type="region of interest" description="Disordered" evidence="1">
    <location>
        <begin position="1"/>
        <end position="161"/>
    </location>
</feature>
<evidence type="ECO:0000313" key="4">
    <source>
        <dbReference type="Proteomes" id="UP001597229"/>
    </source>
</evidence>